<evidence type="ECO:0000313" key="1">
    <source>
        <dbReference type="EMBL" id="ARF12632.1"/>
    </source>
</evidence>
<proteinExistence type="predicted"/>
<sequence>MLLEIFYTKKIDWTVDKKGEKTTRYIIKPILEYLLKLLIKYIDENGIENYVSGPIYIYEKKVNDMNTVQYIIADIKNNVLAQKIIKYIAPSFYLTRSDELIET</sequence>
<name>A0A1V0SLP4_9VIRU</name>
<organism evidence="1">
    <name type="scientific">Klosneuvirus KNV1</name>
    <dbReference type="NCBI Taxonomy" id="1977640"/>
    <lineage>
        <taxon>Viruses</taxon>
        <taxon>Varidnaviria</taxon>
        <taxon>Bamfordvirae</taxon>
        <taxon>Nucleocytoviricota</taxon>
        <taxon>Megaviricetes</taxon>
        <taxon>Imitervirales</taxon>
        <taxon>Mimiviridae</taxon>
        <taxon>Klosneuvirinae</taxon>
        <taxon>Klosneuvirus</taxon>
    </lineage>
</organism>
<gene>
    <name evidence="1" type="ORF">Klosneuvirus_11_3</name>
</gene>
<protein>
    <submittedName>
        <fullName evidence="1">Uncharacterized protein</fullName>
    </submittedName>
</protein>
<reference evidence="1" key="1">
    <citation type="journal article" date="2017" name="Science">
        <title>Giant viruses with an expanded complement of translation system components.</title>
        <authorList>
            <person name="Schulz F."/>
            <person name="Yutin N."/>
            <person name="Ivanova N.N."/>
            <person name="Ortega D.R."/>
            <person name="Lee T.K."/>
            <person name="Vierheilig J."/>
            <person name="Daims H."/>
            <person name="Horn M."/>
            <person name="Wagner M."/>
            <person name="Jensen G.J."/>
            <person name="Kyrpides N.C."/>
            <person name="Koonin E.V."/>
            <person name="Woyke T."/>
        </authorList>
    </citation>
    <scope>NUCLEOTIDE SEQUENCE</scope>
    <source>
        <strain evidence="1">KNV1</strain>
    </source>
</reference>
<dbReference type="EMBL" id="KY684118">
    <property type="protein sequence ID" value="ARF12632.1"/>
    <property type="molecule type" value="Genomic_DNA"/>
</dbReference>
<accession>A0A1V0SLP4</accession>